<proteinExistence type="predicted"/>
<dbReference type="Proteomes" id="UP000184088">
    <property type="component" value="Unassembled WGS sequence"/>
</dbReference>
<accession>A0A1M4YKS8</accession>
<dbReference type="STRING" id="1121256.SAMN02746089_01226"/>
<feature type="domain" description="YkoP-like" evidence="1">
    <location>
        <begin position="2"/>
        <end position="177"/>
    </location>
</feature>
<reference evidence="2 3" key="1">
    <citation type="submission" date="2016-11" db="EMBL/GenBank/DDBJ databases">
        <authorList>
            <person name="Jaros S."/>
            <person name="Januszkiewicz K."/>
            <person name="Wedrychowicz H."/>
        </authorList>
    </citation>
    <scope>NUCLEOTIDE SEQUENCE [LARGE SCALE GENOMIC DNA]</scope>
    <source>
        <strain evidence="2 3">DSM 17918</strain>
    </source>
</reference>
<keyword evidence="3" id="KW-1185">Reference proteome</keyword>
<dbReference type="AlphaFoldDB" id="A0A1M4YKS8"/>
<evidence type="ECO:0000313" key="3">
    <source>
        <dbReference type="Proteomes" id="UP000184088"/>
    </source>
</evidence>
<evidence type="ECO:0000313" key="2">
    <source>
        <dbReference type="EMBL" id="SHF06351.1"/>
    </source>
</evidence>
<dbReference type="OrthoDB" id="1951946at2"/>
<protein>
    <recommendedName>
        <fullName evidence="1">YkoP-like domain-containing protein</fullName>
    </recommendedName>
</protein>
<gene>
    <name evidence="2" type="ORF">SAMN02746089_01226</name>
</gene>
<sequence length="181" mass="21174">MKNVFLWLWMKWEKLYERIAGIVYISDENIFRIALKRYHGKNIELSDGTLLKKGDEYIELHLNNKLATSVLKDMSPLSMLKWVKSSLYGLAQFVKNEPYVRADVMMGLTIFGIKGIERFGFEIVELNKVESFLVSIYEGFLYAIFHGKTKALYSKNQAKKFKARRILMSRKVLLELYGDAR</sequence>
<dbReference type="RefSeq" id="WP_073342819.1">
    <property type="nucleotide sequence ID" value="NZ_FQVH01000011.1"/>
</dbReference>
<name>A0A1M4YKS8_9THEO</name>
<dbReference type="EMBL" id="FQVH01000011">
    <property type="protein sequence ID" value="SHF06351.1"/>
    <property type="molecule type" value="Genomic_DNA"/>
</dbReference>
<evidence type="ECO:0000259" key="1">
    <source>
        <dbReference type="Pfam" id="PF22790"/>
    </source>
</evidence>
<dbReference type="InterPro" id="IPR054467">
    <property type="entry name" value="YkoP-like_dom"/>
</dbReference>
<organism evidence="2 3">
    <name type="scientific">Caldanaerobius fijiensis DSM 17918</name>
    <dbReference type="NCBI Taxonomy" id="1121256"/>
    <lineage>
        <taxon>Bacteria</taxon>
        <taxon>Bacillati</taxon>
        <taxon>Bacillota</taxon>
        <taxon>Clostridia</taxon>
        <taxon>Thermoanaerobacterales</taxon>
        <taxon>Thermoanaerobacteraceae</taxon>
        <taxon>Caldanaerobius</taxon>
    </lineage>
</organism>
<dbReference type="Pfam" id="PF22790">
    <property type="entry name" value="YkoP"/>
    <property type="match status" value="1"/>
</dbReference>